<evidence type="ECO:0000313" key="2">
    <source>
        <dbReference type="EMBL" id="PWN20401.1"/>
    </source>
</evidence>
<dbReference type="GeneID" id="37014383"/>
<dbReference type="Gene3D" id="2.130.10.30">
    <property type="entry name" value="Regulator of chromosome condensation 1/beta-lactamase-inhibitor protein II"/>
    <property type="match status" value="1"/>
</dbReference>
<organism evidence="2 3">
    <name type="scientific">Pseudomicrostroma glucosiphilum</name>
    <dbReference type="NCBI Taxonomy" id="1684307"/>
    <lineage>
        <taxon>Eukaryota</taxon>
        <taxon>Fungi</taxon>
        <taxon>Dikarya</taxon>
        <taxon>Basidiomycota</taxon>
        <taxon>Ustilaginomycotina</taxon>
        <taxon>Exobasidiomycetes</taxon>
        <taxon>Microstromatales</taxon>
        <taxon>Microstromatales incertae sedis</taxon>
        <taxon>Pseudomicrostroma</taxon>
    </lineage>
</organism>
<dbReference type="GO" id="GO:0019843">
    <property type="term" value="F:rRNA binding"/>
    <property type="evidence" value="ECO:0007669"/>
    <property type="project" value="TreeGrafter"/>
</dbReference>
<dbReference type="Proteomes" id="UP000245942">
    <property type="component" value="Unassembled WGS sequence"/>
</dbReference>
<accession>A0A316U7H9</accession>
<dbReference type="OrthoDB" id="5370059at2759"/>
<dbReference type="PANTHER" id="PTHR46337:SF1">
    <property type="entry name" value="RCC1-LIKE G EXCHANGING FACTOR-LIKE PROTEIN"/>
    <property type="match status" value="1"/>
</dbReference>
<dbReference type="GO" id="GO:0070131">
    <property type="term" value="P:positive regulation of mitochondrial translation"/>
    <property type="evidence" value="ECO:0007669"/>
    <property type="project" value="TreeGrafter"/>
</dbReference>
<protein>
    <submittedName>
        <fullName evidence="2">RCC1/BLIP-II</fullName>
    </submittedName>
</protein>
<dbReference type="InterPro" id="IPR000408">
    <property type="entry name" value="Reg_chr_condens"/>
</dbReference>
<dbReference type="GO" id="GO:0005085">
    <property type="term" value="F:guanyl-nucleotide exchange factor activity"/>
    <property type="evidence" value="ECO:0007669"/>
    <property type="project" value="TreeGrafter"/>
</dbReference>
<dbReference type="EMBL" id="KZ819328">
    <property type="protein sequence ID" value="PWN20401.1"/>
    <property type="molecule type" value="Genomic_DNA"/>
</dbReference>
<dbReference type="SUPFAM" id="SSF50985">
    <property type="entry name" value="RCC1/BLIP-II"/>
    <property type="match status" value="1"/>
</dbReference>
<feature type="repeat" description="RCC1" evidence="1">
    <location>
        <begin position="227"/>
        <end position="280"/>
    </location>
</feature>
<dbReference type="InterPro" id="IPR053035">
    <property type="entry name" value="Mitochondrial_GEF_domain"/>
</dbReference>
<dbReference type="GO" id="GO:0005743">
    <property type="term" value="C:mitochondrial inner membrane"/>
    <property type="evidence" value="ECO:0007669"/>
    <property type="project" value="TreeGrafter"/>
</dbReference>
<dbReference type="STRING" id="1684307.A0A316U7H9"/>
<evidence type="ECO:0000313" key="3">
    <source>
        <dbReference type="Proteomes" id="UP000245942"/>
    </source>
</evidence>
<keyword evidence="3" id="KW-1185">Reference proteome</keyword>
<dbReference type="InterPro" id="IPR009091">
    <property type="entry name" value="RCC1/BLIP-II"/>
</dbReference>
<feature type="repeat" description="RCC1" evidence="1">
    <location>
        <begin position="93"/>
        <end position="146"/>
    </location>
</feature>
<feature type="repeat" description="RCC1" evidence="1">
    <location>
        <begin position="152"/>
        <end position="220"/>
    </location>
</feature>
<name>A0A316U7H9_9BASI</name>
<reference evidence="2 3" key="1">
    <citation type="journal article" date="2018" name="Mol. Biol. Evol.">
        <title>Broad Genomic Sampling Reveals a Smut Pathogenic Ancestry of the Fungal Clade Ustilaginomycotina.</title>
        <authorList>
            <person name="Kijpornyongpan T."/>
            <person name="Mondo S.J."/>
            <person name="Barry K."/>
            <person name="Sandor L."/>
            <person name="Lee J."/>
            <person name="Lipzen A."/>
            <person name="Pangilinan J."/>
            <person name="LaButti K."/>
            <person name="Hainaut M."/>
            <person name="Henrissat B."/>
            <person name="Grigoriev I.V."/>
            <person name="Spatafora J.W."/>
            <person name="Aime M.C."/>
        </authorList>
    </citation>
    <scope>NUCLEOTIDE SEQUENCE [LARGE SCALE GENOMIC DNA]</scope>
    <source>
        <strain evidence="2 3">MCA 4718</strain>
    </source>
</reference>
<evidence type="ECO:0000256" key="1">
    <source>
        <dbReference type="PROSITE-ProRule" id="PRU00235"/>
    </source>
</evidence>
<gene>
    <name evidence="2" type="ORF">BCV69DRAFT_283282</name>
</gene>
<dbReference type="PROSITE" id="PS50012">
    <property type="entry name" value="RCC1_3"/>
    <property type="match status" value="3"/>
</dbReference>
<dbReference type="PANTHER" id="PTHR46337">
    <property type="entry name" value="RCC1-LIKE G EXCHANGING FACTOR-LIKE PROTEIN"/>
    <property type="match status" value="1"/>
</dbReference>
<dbReference type="Pfam" id="PF00415">
    <property type="entry name" value="RCC1"/>
    <property type="match status" value="1"/>
</dbReference>
<proteinExistence type="predicted"/>
<sequence>MLAAFKRPTALSLSRPSRRRAFATTPRQRVQHLLWSGTLLDQTTSTFTPFDPDLFFAAGAAEDIDSGITLLPPSSSSTRGHSLLPYSTKEGLSRILAIGRNTHAQLGLGFSSQEATFGLIRPGYSGQGGIHSVYAGPSQSFILTSNKEGRATDLFACGNNTLGQLGLGDADIPYDSEPQLHIFPAPRQVPLDKLAKQGSDADPVKSFAIGIDHAVLLLHNPEGQGAGSVFSTGMNGDGQLGRKADKFGYSSTFGDVETPSSAEKFRLAAGGDTSAAWSPSSLFVWGNTEYGQALVEGEDQLSFPTDVTKSVRQSLGDSTIDDVKIAGSALFILDCEFSLQLEKEPVDSKM</sequence>
<dbReference type="RefSeq" id="XP_025347561.1">
    <property type="nucleotide sequence ID" value="XM_025492649.1"/>
</dbReference>
<dbReference type="AlphaFoldDB" id="A0A316U7H9"/>